<evidence type="ECO:0000313" key="1">
    <source>
        <dbReference type="EMBL" id="WAQ99326.1"/>
    </source>
</evidence>
<name>A0ABY7DR04_MYAAR</name>
<keyword evidence="2" id="KW-1185">Reference proteome</keyword>
<organism evidence="1 2">
    <name type="scientific">Mya arenaria</name>
    <name type="common">Soft-shell clam</name>
    <dbReference type="NCBI Taxonomy" id="6604"/>
    <lineage>
        <taxon>Eukaryota</taxon>
        <taxon>Metazoa</taxon>
        <taxon>Spiralia</taxon>
        <taxon>Lophotrochozoa</taxon>
        <taxon>Mollusca</taxon>
        <taxon>Bivalvia</taxon>
        <taxon>Autobranchia</taxon>
        <taxon>Heteroconchia</taxon>
        <taxon>Euheterodonta</taxon>
        <taxon>Imparidentia</taxon>
        <taxon>Neoheterodontei</taxon>
        <taxon>Myida</taxon>
        <taxon>Myoidea</taxon>
        <taxon>Myidae</taxon>
        <taxon>Mya</taxon>
    </lineage>
</organism>
<dbReference type="PANTHER" id="PTHR13369:SF0">
    <property type="entry name" value="GLUTATHIONE S-TRANSFERASE C-TERMINAL DOMAIN-CONTAINING PROTEIN"/>
    <property type="match status" value="1"/>
</dbReference>
<accession>A0ABY7DR04</accession>
<dbReference type="PANTHER" id="PTHR13369">
    <property type="match status" value="1"/>
</dbReference>
<dbReference type="Proteomes" id="UP001164746">
    <property type="component" value="Chromosome 3"/>
</dbReference>
<dbReference type="EMBL" id="CP111014">
    <property type="protein sequence ID" value="WAQ99326.1"/>
    <property type="molecule type" value="Genomic_DNA"/>
</dbReference>
<protein>
    <submittedName>
        <fullName evidence="1">GSTCD-like protein</fullName>
    </submittedName>
</protein>
<evidence type="ECO:0000313" key="2">
    <source>
        <dbReference type="Proteomes" id="UP001164746"/>
    </source>
</evidence>
<reference evidence="1" key="1">
    <citation type="submission" date="2022-11" db="EMBL/GenBank/DDBJ databases">
        <title>Centuries of genome instability and evolution in soft-shell clam transmissible cancer (bioRxiv).</title>
        <authorList>
            <person name="Hart S.F.M."/>
            <person name="Yonemitsu M.A."/>
            <person name="Giersch R.M."/>
            <person name="Beal B.F."/>
            <person name="Arriagada G."/>
            <person name="Davis B.W."/>
            <person name="Ostrander E.A."/>
            <person name="Goff S.P."/>
            <person name="Metzger M.J."/>
        </authorList>
    </citation>
    <scope>NUCLEOTIDE SEQUENCE</scope>
    <source>
        <strain evidence="1">MELC-2E11</strain>
        <tissue evidence="1">Siphon/mantle</tissue>
    </source>
</reference>
<gene>
    <name evidence="1" type="ORF">MAR_023699</name>
</gene>
<proteinExistence type="predicted"/>
<sequence>MKRFFFDACKRRQDIAAHTVRSGLCCVARYVVQVSHMAAVKKGHTLIDLLGFRAGSVKACAEVSGWTRLCEVELPKAIGGLISTLRKTLLHNDDKKKRQVLKDVQTEAEALISACGKEGGPDIVDEFFQTREAVMPHGSVSLSPNNRVQTKAEKEEKKFDINTENGEVCRYGCTENKLIKWCARCNDREKLKRKEELQQNRNARMNERNCDEKTTIESQEVLKNGLNVNGDTDLGIGSLDELSTFIKTLTIHDVIYEHVYAEGTSFTESMGFGKTQLLDNAPNIKKWLVHVMGLPKIRQTSLQCGYDVSSMEGCLKGEGLQFPTEFSIPPVTLDVEEDNPEIGRGEYRLSPASILVVAMFTWTGQLCPSRPVPNVLPEKRVSRKCEQLENLATAVQSLAKPGDVIVDFCSGACNLDYFQGSFDIGVCLHACGVATDLVLQQCLERGANFVICPCCYGSIHNTHLITYPRSQLFREAGISDYDLIVLGHAGDQTEKATELYDQGV</sequence>